<protein>
    <submittedName>
        <fullName evidence="6">Uncharacterized protein</fullName>
    </submittedName>
</protein>
<evidence type="ECO:0000256" key="2">
    <source>
        <dbReference type="ARBA" id="ARBA00023043"/>
    </source>
</evidence>
<dbReference type="GO" id="GO:0004842">
    <property type="term" value="F:ubiquitin-protein transferase activity"/>
    <property type="evidence" value="ECO:0007669"/>
    <property type="project" value="TreeGrafter"/>
</dbReference>
<gene>
    <name evidence="6" type="ORF">AB1Y20_021233</name>
</gene>
<dbReference type="PANTHER" id="PTHR24171">
    <property type="entry name" value="ANKYRIN REPEAT DOMAIN-CONTAINING PROTEIN 39-RELATED"/>
    <property type="match status" value="1"/>
</dbReference>
<feature type="chain" id="PRO_5044263673" evidence="5">
    <location>
        <begin position="23"/>
        <end position="754"/>
    </location>
</feature>
<dbReference type="EMBL" id="JBGBPQ010000007">
    <property type="protein sequence ID" value="KAL1521574.1"/>
    <property type="molecule type" value="Genomic_DNA"/>
</dbReference>
<dbReference type="PANTHER" id="PTHR24171:SF8">
    <property type="entry name" value="BRCA1-ASSOCIATED RING DOMAIN PROTEIN 1"/>
    <property type="match status" value="1"/>
</dbReference>
<keyword evidence="4" id="KW-0175">Coiled coil</keyword>
<dbReference type="InterPro" id="IPR036770">
    <property type="entry name" value="Ankyrin_rpt-contain_sf"/>
</dbReference>
<keyword evidence="7" id="KW-1185">Reference proteome</keyword>
<dbReference type="InterPro" id="IPR002110">
    <property type="entry name" value="Ankyrin_rpt"/>
</dbReference>
<keyword evidence="2 3" id="KW-0040">ANK repeat</keyword>
<name>A0AB34JLP8_PRYPA</name>
<keyword evidence="5" id="KW-0732">Signal</keyword>
<feature type="repeat" description="ANK" evidence="3">
    <location>
        <begin position="300"/>
        <end position="325"/>
    </location>
</feature>
<accession>A0AB34JLP8</accession>
<dbReference type="PROSITE" id="PS50088">
    <property type="entry name" value="ANK_REPEAT"/>
    <property type="match status" value="2"/>
</dbReference>
<dbReference type="Gene3D" id="1.25.40.20">
    <property type="entry name" value="Ankyrin repeat-containing domain"/>
    <property type="match status" value="2"/>
</dbReference>
<evidence type="ECO:0000313" key="6">
    <source>
        <dbReference type="EMBL" id="KAL1521574.1"/>
    </source>
</evidence>
<evidence type="ECO:0000256" key="4">
    <source>
        <dbReference type="SAM" id="Coils"/>
    </source>
</evidence>
<feature type="coiled-coil region" evidence="4">
    <location>
        <begin position="709"/>
        <end position="748"/>
    </location>
</feature>
<dbReference type="PROSITE" id="PS50297">
    <property type="entry name" value="ANK_REP_REGION"/>
    <property type="match status" value="2"/>
</dbReference>
<dbReference type="AlphaFoldDB" id="A0AB34JLP8"/>
<organism evidence="6 7">
    <name type="scientific">Prymnesium parvum</name>
    <name type="common">Toxic golden alga</name>
    <dbReference type="NCBI Taxonomy" id="97485"/>
    <lineage>
        <taxon>Eukaryota</taxon>
        <taxon>Haptista</taxon>
        <taxon>Haptophyta</taxon>
        <taxon>Prymnesiophyceae</taxon>
        <taxon>Prymnesiales</taxon>
        <taxon>Prymnesiaceae</taxon>
        <taxon>Prymnesium</taxon>
    </lineage>
</organism>
<keyword evidence="1" id="KW-0677">Repeat</keyword>
<reference evidence="6 7" key="1">
    <citation type="journal article" date="2024" name="Science">
        <title>Giant polyketide synthase enzymes in the biosynthesis of giant marine polyether toxins.</title>
        <authorList>
            <person name="Fallon T.R."/>
            <person name="Shende V.V."/>
            <person name="Wierzbicki I.H."/>
            <person name="Pendleton A.L."/>
            <person name="Watervoot N.F."/>
            <person name="Auber R.P."/>
            <person name="Gonzalez D.J."/>
            <person name="Wisecaver J.H."/>
            <person name="Moore B.S."/>
        </authorList>
    </citation>
    <scope>NUCLEOTIDE SEQUENCE [LARGE SCALE GENOMIC DNA]</scope>
    <source>
        <strain evidence="6 7">12B1</strain>
    </source>
</reference>
<evidence type="ECO:0000256" key="3">
    <source>
        <dbReference type="PROSITE-ProRule" id="PRU00023"/>
    </source>
</evidence>
<evidence type="ECO:0000256" key="5">
    <source>
        <dbReference type="SAM" id="SignalP"/>
    </source>
</evidence>
<dbReference type="GO" id="GO:0085020">
    <property type="term" value="P:protein K6-linked ubiquitination"/>
    <property type="evidence" value="ECO:0007669"/>
    <property type="project" value="TreeGrafter"/>
</dbReference>
<dbReference type="SMART" id="SM00248">
    <property type="entry name" value="ANK"/>
    <property type="match status" value="3"/>
</dbReference>
<dbReference type="Proteomes" id="UP001515480">
    <property type="component" value="Unassembled WGS sequence"/>
</dbReference>
<evidence type="ECO:0000313" key="7">
    <source>
        <dbReference type="Proteomes" id="UP001515480"/>
    </source>
</evidence>
<sequence>MEWAGGWSVLARLALRVEQAQSCVLNAVVTHEFEGKKFTFVVGAVRRDKNPNPALRRPRPVWGVIDGLDYPGALREALQEMLTGVESSRFLIRDTDSPDGDPTRATAWVAAPLRGAARVDASLQALLRLPPISLSMEEAGRHHGHSAKRFLLNLAEASGAFSSVESTEIGRFSLSTAQSHDLEPVAALLQAHTIRASVLPDIYAGKAKVARVFDLLSKAHLILVGARAALALDPTTPGSGDASWGASGPFGSSMTDPEEVAPELEAKQGQDLILAAKHGEITAVQELLASGLPVGFRDASGWTALMWAASEGHDDIVTLLLDNGAAEAELEEMEPGRSTPLHWAAYKGHTRIVWKFLTNGKLPTASFDSEGNTPLHLAAAGGHLLIIQTMLSQGVDVHLKNSYGNTALQLTTSEPCRILLREASKHDRDAYLCSSSGAFISVANSVAMQVIDEVSFPTPRPVRYSTECYAKIKAAEETLHKLLKASDTTALENAINTAKKVGASHPLITEGIVGLERLKAQIALQAAMDDIERQRPLKDRGQLRPMLPALKSAKEKDVQHELLEAADRLCHTADAEAALAECCRKSEIYLMTEEGSPEPPSAESDFALKAEAGIATLTQFMTTAQAFEVKEEVVQAAENMHRRLTAESELRKALLEAKEETNPEDGTINYVHYNGQKSVSKLDNLQLRNDWLDAAIDKCTASEMPAAILEAVEKTRKALKAELKQAIIEDEERKAKEAAAAAKAAKKKKKSTKT</sequence>
<dbReference type="Pfam" id="PF00023">
    <property type="entry name" value="Ank"/>
    <property type="match status" value="1"/>
</dbReference>
<comment type="caution">
    <text evidence="6">The sequence shown here is derived from an EMBL/GenBank/DDBJ whole genome shotgun (WGS) entry which is preliminary data.</text>
</comment>
<dbReference type="SUPFAM" id="SSF48403">
    <property type="entry name" value="Ankyrin repeat"/>
    <property type="match status" value="1"/>
</dbReference>
<feature type="signal peptide" evidence="5">
    <location>
        <begin position="1"/>
        <end position="22"/>
    </location>
</feature>
<dbReference type="Pfam" id="PF12796">
    <property type="entry name" value="Ank_2"/>
    <property type="match status" value="1"/>
</dbReference>
<feature type="repeat" description="ANK" evidence="3">
    <location>
        <begin position="370"/>
        <end position="402"/>
    </location>
</feature>
<evidence type="ECO:0000256" key="1">
    <source>
        <dbReference type="ARBA" id="ARBA00022737"/>
    </source>
</evidence>
<proteinExistence type="predicted"/>